<accession>A0ABN9XIL2</accession>
<dbReference type="EMBL" id="CAUYUJ010020388">
    <property type="protein sequence ID" value="CAK0897809.1"/>
    <property type="molecule type" value="Genomic_DNA"/>
</dbReference>
<gene>
    <name evidence="2" type="ORF">PCOR1329_LOCUS75875</name>
</gene>
<name>A0ABN9XIL2_9DINO</name>
<feature type="non-terminal residue" evidence="2">
    <location>
        <position position="1"/>
    </location>
</feature>
<protein>
    <submittedName>
        <fullName evidence="2">Uncharacterized protein</fullName>
    </submittedName>
</protein>
<evidence type="ECO:0000313" key="3">
    <source>
        <dbReference type="Proteomes" id="UP001189429"/>
    </source>
</evidence>
<reference evidence="2" key="1">
    <citation type="submission" date="2023-10" db="EMBL/GenBank/DDBJ databases">
        <authorList>
            <person name="Chen Y."/>
            <person name="Shah S."/>
            <person name="Dougan E. K."/>
            <person name="Thang M."/>
            <person name="Chan C."/>
        </authorList>
    </citation>
    <scope>NUCLEOTIDE SEQUENCE [LARGE SCALE GENOMIC DNA]</scope>
</reference>
<sequence>SRSGFRGPRSTPSGALPPRRAAAQQTMASALARHPLLVGELGSTAELGFLAQRPWRKETVGKELPDQGLPAIDRGWVSRAAVQADAPPASTVDAPAPRRLQRVSSQPLKRRGQAGILESVPCRHLASHDVHPDGSGVRSWPLTKQRPQQLASSAGAHCMMTRSQPCKLCGCVVESSLAVRRGLAIFVDTRWRLSKDGVPRNEPSAASRLLNGSSAGIASRICSSCAGDSSLDATKPCSAKHVRKEDLGDALTSFPGQMPTCPRSSRDASEILSWRTSTGSTASAISSAGSASPWLPRDWSMHSCRVRGTHNEQRKSKFQQRAWLTLIVHSEMF</sequence>
<feature type="region of interest" description="Disordered" evidence="1">
    <location>
        <begin position="127"/>
        <end position="148"/>
    </location>
</feature>
<evidence type="ECO:0000256" key="1">
    <source>
        <dbReference type="SAM" id="MobiDB-lite"/>
    </source>
</evidence>
<comment type="caution">
    <text evidence="2">The sequence shown here is derived from an EMBL/GenBank/DDBJ whole genome shotgun (WGS) entry which is preliminary data.</text>
</comment>
<keyword evidence="3" id="KW-1185">Reference proteome</keyword>
<feature type="compositionally biased region" description="Low complexity" evidence="1">
    <location>
        <begin position="19"/>
        <end position="28"/>
    </location>
</feature>
<evidence type="ECO:0000313" key="2">
    <source>
        <dbReference type="EMBL" id="CAK0897809.1"/>
    </source>
</evidence>
<dbReference type="Proteomes" id="UP001189429">
    <property type="component" value="Unassembled WGS sequence"/>
</dbReference>
<feature type="region of interest" description="Disordered" evidence="1">
    <location>
        <begin position="1"/>
        <end position="28"/>
    </location>
</feature>
<organism evidence="2 3">
    <name type="scientific">Prorocentrum cordatum</name>
    <dbReference type="NCBI Taxonomy" id="2364126"/>
    <lineage>
        <taxon>Eukaryota</taxon>
        <taxon>Sar</taxon>
        <taxon>Alveolata</taxon>
        <taxon>Dinophyceae</taxon>
        <taxon>Prorocentrales</taxon>
        <taxon>Prorocentraceae</taxon>
        <taxon>Prorocentrum</taxon>
    </lineage>
</organism>
<proteinExistence type="predicted"/>